<dbReference type="Proteomes" id="UP001177023">
    <property type="component" value="Unassembled WGS sequence"/>
</dbReference>
<feature type="signal peptide" evidence="1">
    <location>
        <begin position="1"/>
        <end position="19"/>
    </location>
</feature>
<dbReference type="EMBL" id="CATQJA010002656">
    <property type="protein sequence ID" value="CAJ0579417.1"/>
    <property type="molecule type" value="Genomic_DNA"/>
</dbReference>
<keyword evidence="3" id="KW-1185">Reference proteome</keyword>
<evidence type="ECO:0000313" key="3">
    <source>
        <dbReference type="Proteomes" id="UP001177023"/>
    </source>
</evidence>
<gene>
    <name evidence="2" type="ORF">MSPICULIGERA_LOCUS17636</name>
</gene>
<sequence>MARLLTILLLASFSISVWPLTMKMYSAVPNVTTEETFPIYLSIQEQFGGHQINQLDALLLTTYKNGRFEGDTAVFDEALTAEFAKGLDQWFGVTFLLCESPSPAPGMRCPTCGKKERNLLGENKGKLPDRLEFACIRKERRQSILITIGQVRVCDHVVLLLECAPCIDDPDPAATLAFLHVRLPSAKPTTRQTGHPKKHINFRYFAKF</sequence>
<organism evidence="2 3">
    <name type="scientific">Mesorhabditis spiculigera</name>
    <dbReference type="NCBI Taxonomy" id="96644"/>
    <lineage>
        <taxon>Eukaryota</taxon>
        <taxon>Metazoa</taxon>
        <taxon>Ecdysozoa</taxon>
        <taxon>Nematoda</taxon>
        <taxon>Chromadorea</taxon>
        <taxon>Rhabditida</taxon>
        <taxon>Rhabditina</taxon>
        <taxon>Rhabditomorpha</taxon>
        <taxon>Rhabditoidea</taxon>
        <taxon>Rhabditidae</taxon>
        <taxon>Mesorhabditinae</taxon>
        <taxon>Mesorhabditis</taxon>
    </lineage>
</organism>
<feature type="chain" id="PRO_5041257571" evidence="1">
    <location>
        <begin position="20"/>
        <end position="208"/>
    </location>
</feature>
<accession>A0AA36D423</accession>
<evidence type="ECO:0000313" key="2">
    <source>
        <dbReference type="EMBL" id="CAJ0579417.1"/>
    </source>
</evidence>
<feature type="non-terminal residue" evidence="2">
    <location>
        <position position="208"/>
    </location>
</feature>
<reference evidence="2" key="1">
    <citation type="submission" date="2023-06" db="EMBL/GenBank/DDBJ databases">
        <authorList>
            <person name="Delattre M."/>
        </authorList>
    </citation>
    <scope>NUCLEOTIDE SEQUENCE</scope>
    <source>
        <strain evidence="2">AF72</strain>
    </source>
</reference>
<proteinExistence type="predicted"/>
<keyword evidence="1" id="KW-0732">Signal</keyword>
<evidence type="ECO:0000256" key="1">
    <source>
        <dbReference type="SAM" id="SignalP"/>
    </source>
</evidence>
<dbReference type="AlphaFoldDB" id="A0AA36D423"/>
<name>A0AA36D423_9BILA</name>
<comment type="caution">
    <text evidence="2">The sequence shown here is derived from an EMBL/GenBank/DDBJ whole genome shotgun (WGS) entry which is preliminary data.</text>
</comment>
<protein>
    <submittedName>
        <fullName evidence="2">Uncharacterized protein</fullName>
    </submittedName>
</protein>